<organism evidence="1 4">
    <name type="scientific">Metapseudomonas otitidis</name>
    <dbReference type="NCBI Taxonomy" id="319939"/>
    <lineage>
        <taxon>Bacteria</taxon>
        <taxon>Pseudomonadati</taxon>
        <taxon>Pseudomonadota</taxon>
        <taxon>Gammaproteobacteria</taxon>
        <taxon>Pseudomonadales</taxon>
        <taxon>Pseudomonadaceae</taxon>
        <taxon>Metapseudomonas</taxon>
    </lineage>
</organism>
<name>A0A679GB57_9GAMM</name>
<dbReference type="Proteomes" id="UP000461288">
    <property type="component" value="Unassembled WGS sequence"/>
</dbReference>
<dbReference type="AlphaFoldDB" id="A0A679GB57"/>
<dbReference type="GeneID" id="57396634"/>
<proteinExistence type="predicted"/>
<evidence type="ECO:0000313" key="4">
    <source>
        <dbReference type="Proteomes" id="UP000501237"/>
    </source>
</evidence>
<dbReference type="EMBL" id="AP022642">
    <property type="protein sequence ID" value="BCA27443.1"/>
    <property type="molecule type" value="Genomic_DNA"/>
</dbReference>
<protein>
    <submittedName>
        <fullName evidence="2">Rod shape-determining protein MreB</fullName>
    </submittedName>
</protein>
<dbReference type="InterPro" id="IPR056546">
    <property type="entry name" value="MreB_MamK-like"/>
</dbReference>
<evidence type="ECO:0000313" key="2">
    <source>
        <dbReference type="EMBL" id="MWK59668.1"/>
    </source>
</evidence>
<sequence>MIDAFSPLLYITLRAQQLRGLNAKSGQVLDEPPVLAIQTRNGKRTVLAAGHAARQLLGQPEVELVNGFEHPRALLADFTLAENTLRLFIRQLAPRTFTSAAPVLVLHPLEHLEGGLTQVEIRGLYELGRSAGARKVHLWVGRELTREELLARQFPTEGGTLLAI</sequence>
<reference evidence="2 3" key="1">
    <citation type="submission" date="2019-12" db="EMBL/GenBank/DDBJ databases">
        <title>Draft genome sequence of Pseudomonas otitidis recovered from a chicken carcass.</title>
        <authorList>
            <person name="Vieira T.R."/>
            <person name="Oliviera E.F.C."/>
            <person name="Silva N.M.V."/>
            <person name="Sambrano G.E."/>
            <person name="Cibulski S.P."/>
            <person name="Cardoso M.R.I."/>
        </authorList>
    </citation>
    <scope>NUCLEOTIDE SEQUENCE [LARGE SCALE GENOMIC DNA]</scope>
    <source>
        <strain evidence="2 3">25_K</strain>
    </source>
</reference>
<dbReference type="Gene3D" id="3.30.420.40">
    <property type="match status" value="1"/>
</dbReference>
<dbReference type="Proteomes" id="UP000501237">
    <property type="component" value="Chromosome"/>
</dbReference>
<accession>A0A679GB57</accession>
<evidence type="ECO:0000313" key="3">
    <source>
        <dbReference type="Proteomes" id="UP000461288"/>
    </source>
</evidence>
<gene>
    <name evidence="2" type="ORF">GO594_27080</name>
    <name evidence="1" type="ORF">PtoMrB4_14200</name>
</gene>
<dbReference type="RefSeq" id="WP_044413272.1">
    <property type="nucleotide sequence ID" value="NZ_AP022642.1"/>
</dbReference>
<reference evidence="1 4" key="2">
    <citation type="journal article" date="2020" name="Microbiol. Resour. Announc.">
        <title>Complete genome sequence of Pseudomonas otitidis strain MrB4, isolated from Lake Biwa in Japan.</title>
        <authorList>
            <person name="Miyazaki K."/>
            <person name="Hase E."/>
            <person name="Maruya T."/>
        </authorList>
    </citation>
    <scope>NUCLEOTIDE SEQUENCE [LARGE SCALE GENOMIC DNA]</scope>
    <source>
        <strain evidence="1 4">MrB4</strain>
    </source>
</reference>
<dbReference type="KEGG" id="poj:PtoMrB4_14200"/>
<dbReference type="EMBL" id="WTFN01000110">
    <property type="protein sequence ID" value="MWK59668.1"/>
    <property type="molecule type" value="Genomic_DNA"/>
</dbReference>
<evidence type="ECO:0000313" key="1">
    <source>
        <dbReference type="EMBL" id="BCA27443.1"/>
    </source>
</evidence>
<dbReference type="Pfam" id="PF06723">
    <property type="entry name" value="MreB_Mbl"/>
    <property type="match status" value="1"/>
</dbReference>